<feature type="chain" id="PRO_5017004224" evidence="1">
    <location>
        <begin position="26"/>
        <end position="890"/>
    </location>
</feature>
<keyword evidence="1" id="KW-0732">Signal</keyword>
<dbReference type="Gene3D" id="2.40.128.130">
    <property type="entry name" value="Autotransporter beta-domain"/>
    <property type="match status" value="1"/>
</dbReference>
<protein>
    <submittedName>
        <fullName evidence="3">Type V secretory pathway, adhesin AidA</fullName>
    </submittedName>
</protein>
<dbReference type="PANTHER" id="PTHR35037:SF3">
    <property type="entry name" value="C-TERMINAL REGION OF AIDA-LIKE PROTEIN"/>
    <property type="match status" value="1"/>
</dbReference>
<gene>
    <name evidence="3" type="ORF">NCTC12862_01147</name>
</gene>
<dbReference type="SUPFAM" id="SSF103515">
    <property type="entry name" value="Autotransporter"/>
    <property type="match status" value="1"/>
</dbReference>
<dbReference type="InterPro" id="IPR051551">
    <property type="entry name" value="Autotransporter_adhesion"/>
</dbReference>
<dbReference type="NCBIfam" id="TIGR01414">
    <property type="entry name" value="autotrans_barl"/>
    <property type="match status" value="1"/>
</dbReference>
<dbReference type="InterPro" id="IPR007742">
    <property type="entry name" value="NosD_dom"/>
</dbReference>
<evidence type="ECO:0000313" key="4">
    <source>
        <dbReference type="Proteomes" id="UP000254950"/>
    </source>
</evidence>
<dbReference type="SUPFAM" id="SSF51126">
    <property type="entry name" value="Pectin lyase-like"/>
    <property type="match status" value="1"/>
</dbReference>
<feature type="signal peptide" evidence="1">
    <location>
        <begin position="1"/>
        <end position="25"/>
    </location>
</feature>
<dbReference type="PANTHER" id="PTHR35037">
    <property type="entry name" value="C-TERMINAL REGION OF AIDA-LIKE PROTEIN"/>
    <property type="match status" value="1"/>
</dbReference>
<dbReference type="Pfam" id="PF05048">
    <property type="entry name" value="NosD"/>
    <property type="match status" value="1"/>
</dbReference>
<evidence type="ECO:0000259" key="2">
    <source>
        <dbReference type="PROSITE" id="PS51208"/>
    </source>
</evidence>
<organism evidence="3 4">
    <name type="scientific">Bartonella doshiae</name>
    <dbReference type="NCBI Taxonomy" id="33044"/>
    <lineage>
        <taxon>Bacteria</taxon>
        <taxon>Pseudomonadati</taxon>
        <taxon>Pseudomonadota</taxon>
        <taxon>Alphaproteobacteria</taxon>
        <taxon>Hyphomicrobiales</taxon>
        <taxon>Bartonellaceae</taxon>
        <taxon>Bartonella</taxon>
    </lineage>
</organism>
<dbReference type="Pfam" id="PF18883">
    <property type="entry name" value="AC_1"/>
    <property type="match status" value="1"/>
</dbReference>
<dbReference type="InterPro" id="IPR043990">
    <property type="entry name" value="AC_1"/>
</dbReference>
<dbReference type="PROSITE" id="PS51208">
    <property type="entry name" value="AUTOTRANSPORTER"/>
    <property type="match status" value="1"/>
</dbReference>
<dbReference type="Pfam" id="PF03797">
    <property type="entry name" value="Autotransporter"/>
    <property type="match status" value="1"/>
</dbReference>
<dbReference type="AlphaFoldDB" id="A0A380ZEK7"/>
<evidence type="ECO:0000313" key="3">
    <source>
        <dbReference type="EMBL" id="SUV45409.1"/>
    </source>
</evidence>
<feature type="domain" description="Autotransporter" evidence="2">
    <location>
        <begin position="612"/>
        <end position="890"/>
    </location>
</feature>
<sequence>MSKKSLLSCTTAAAVMLFIAAPINAHNGFVSTNGNVVTPPKGATYEYAKATNGGEIHGIDLKFINNEPDLSTLTIKDADSIIELNGNTIIQKNVVPPSSTCTNTNIATIKESCSAISVTSEASINMTGGSITSEAVGVWVNHSNSLNKLKNVSITTKNYGIALIQSAKAVLENVVIKSEYTGISATYDSQIEIYGASIQAKDTGIYSSGTSHDIVLSNVDITAKTGVVIVYKGSSKNLPNTTMTGGSVNAKSAFSLLTEGVLNLTNVSVNAKDLGIEIGPHEYKFPPSSMIPNINLANTKFFIKDGTGIISNSSKDIIDIKNSEIYADVLLIQNGSEKNSSILLNANHSNLEGKVTTANNSQTVFNLDNETTWFLKTSTQEKDQNGDLLDIAQRSRSDVSVLNLNDSKIVFRKPVKNHYHTLHIGSGKKNTPEVYNASGNAAIHFNMAWSDGVAVDDQKTDRVLIHGDASGTTTVYVMSDVGDISSVENAGSPSNAGGISLIQVSGKATEDSFKLANGYTTLGGKPYKYTLTAYGPTSSHGIANSEQNLFEEKNENFWDFRLHKAFLDSGSGSTGIPAPVAQTASYLDMPIALFHAGFADIKKQSTLLADIRTTQNFSFFLSPYGNTAKFTSKRGPLKYGYDADINYAAIQAGAALAEIENKDISMHLGLMGTYGQLSFTPKDIEDADKSLLNKWAITAYGTLQHNNGLYLDVLASYGMINGDITTKALKNAASVKDTNTWSASATVGKEFAMNHEGLTLEPQVQLVYQQLSFEKIKDADELKVDLKNPSQWLARIGGRLTKTVSSTEQSHTTSVYGKLNFLTAFGDEDTIQIGKDFNLDPTGTSLEGGVGINANLSQNFSIHADVSYRQKLQKAGISGADFSAGIRYQF</sequence>
<name>A0A380ZEK7_BARDO</name>
<proteinExistence type="predicted"/>
<dbReference type="InterPro" id="IPR036709">
    <property type="entry name" value="Autotransporte_beta_dom_sf"/>
</dbReference>
<dbReference type="Proteomes" id="UP000254950">
    <property type="component" value="Unassembled WGS sequence"/>
</dbReference>
<evidence type="ECO:0000256" key="1">
    <source>
        <dbReference type="SAM" id="SignalP"/>
    </source>
</evidence>
<dbReference type="EMBL" id="UFTF01000001">
    <property type="protein sequence ID" value="SUV45409.1"/>
    <property type="molecule type" value="Genomic_DNA"/>
</dbReference>
<dbReference type="InterPro" id="IPR011050">
    <property type="entry name" value="Pectin_lyase_fold/virulence"/>
</dbReference>
<dbReference type="OrthoDB" id="7922675at2"/>
<dbReference type="InterPro" id="IPR006315">
    <property type="entry name" value="OM_autotransptr_brl_dom"/>
</dbReference>
<accession>A0A380ZEK7</accession>
<dbReference type="InterPro" id="IPR005546">
    <property type="entry name" value="Autotransporte_beta"/>
</dbReference>
<reference evidence="3 4" key="1">
    <citation type="submission" date="2018-06" db="EMBL/GenBank/DDBJ databases">
        <authorList>
            <consortium name="Pathogen Informatics"/>
            <person name="Doyle S."/>
        </authorList>
    </citation>
    <scope>NUCLEOTIDE SEQUENCE [LARGE SCALE GENOMIC DNA]</scope>
    <source>
        <strain evidence="3 4">NCTC12862</strain>
    </source>
</reference>
<dbReference type="Gene3D" id="2.160.20.20">
    <property type="match status" value="1"/>
</dbReference>
<dbReference type="GO" id="GO:0019867">
    <property type="term" value="C:outer membrane"/>
    <property type="evidence" value="ECO:0007669"/>
    <property type="project" value="InterPro"/>
</dbReference>
<dbReference type="InterPro" id="IPR012332">
    <property type="entry name" value="Autotransporter_pectin_lyase_C"/>
</dbReference>
<dbReference type="RefSeq" id="WP_004857423.1">
    <property type="nucleotide sequence ID" value="NZ_JACHEI010000019.1"/>
</dbReference>
<dbReference type="SMART" id="SM00869">
    <property type="entry name" value="Autotransporter"/>
    <property type="match status" value="1"/>
</dbReference>